<dbReference type="GO" id="GO:0004674">
    <property type="term" value="F:protein serine/threonine kinase activity"/>
    <property type="evidence" value="ECO:0007669"/>
    <property type="project" value="UniProtKB-KW"/>
</dbReference>
<evidence type="ECO:0000256" key="7">
    <source>
        <dbReference type="PROSITE-ProRule" id="PRU10141"/>
    </source>
</evidence>
<sequence length="460" mass="49163">MRLAGRYRITERLGEGGGGTVWRAVDELLHRDVAVKQVRAPSGLSHTERAEYHARAIHEARAAGRLSHPSIVMVHDVVMHGDEPWIVMDLVPGRSLDKVIREDGPLPERRVAEIGLSVLDALQAAHARGILHRDVKPANVLIGPDGRALLTDFGIAVPAGRHREGWADLAGSPGYMAPERLRGEPEGPASDLWSLAATLYTAVEGEPPFHRSIAAAIAAAVLLHDPRPMVRASPRFAQLLLAMLDKDPARRPAPQVVRRVLEELAAGPEEPGERPRARLGRLLLGGALVLATGVAAGLGAWRLTSSDPPADAAGRFTAIPEPCRSLTRLQIQELLGTRADSDKETAGCRWIERVSGENRTLIVRYRIPSASVRAAAAELAAQRAAHPAGSCSDRPGLADEAFVCDAPDPASRTATGTTVVFRTSNLIVHVAYGRDGDRAITPGDRSVAIRAAELIRAGLG</sequence>
<dbReference type="PROSITE" id="PS50011">
    <property type="entry name" value="PROTEIN_KINASE_DOM"/>
    <property type="match status" value="1"/>
</dbReference>
<evidence type="ECO:0000313" key="10">
    <source>
        <dbReference type="Proteomes" id="UP000006640"/>
    </source>
</evidence>
<dbReference type="EC" id="2.7.11.1" evidence="1"/>
<dbReference type="GO" id="GO:0005524">
    <property type="term" value="F:ATP binding"/>
    <property type="evidence" value="ECO:0007669"/>
    <property type="project" value="UniProtKB-UniRule"/>
</dbReference>
<dbReference type="eggNOG" id="COG0515">
    <property type="taxonomic scope" value="Bacteria"/>
</dbReference>
<dbReference type="PROSITE" id="PS00107">
    <property type="entry name" value="PROTEIN_KINASE_ATP"/>
    <property type="match status" value="1"/>
</dbReference>
<accession>D6Y412</accession>
<keyword evidence="3" id="KW-0808">Transferase</keyword>
<dbReference type="Gene3D" id="3.30.200.20">
    <property type="entry name" value="Phosphorylase Kinase, domain 1"/>
    <property type="match status" value="1"/>
</dbReference>
<dbReference type="KEGG" id="tbi:Tbis_2410"/>
<dbReference type="PROSITE" id="PS00108">
    <property type="entry name" value="PROTEIN_KINASE_ST"/>
    <property type="match status" value="1"/>
</dbReference>
<dbReference type="Pfam" id="PF00069">
    <property type="entry name" value="Pkinase"/>
    <property type="match status" value="1"/>
</dbReference>
<reference evidence="9 10" key="1">
    <citation type="submission" date="2010-01" db="EMBL/GenBank/DDBJ databases">
        <title>The complete genome of Thermobispora bispora DSM 43833.</title>
        <authorList>
            <consortium name="US DOE Joint Genome Institute (JGI-PGF)"/>
            <person name="Lucas S."/>
            <person name="Copeland A."/>
            <person name="Lapidus A."/>
            <person name="Glavina del Rio T."/>
            <person name="Dalin E."/>
            <person name="Tice H."/>
            <person name="Bruce D."/>
            <person name="Goodwin L."/>
            <person name="Pitluck S."/>
            <person name="Kyrpides N."/>
            <person name="Mavromatis K."/>
            <person name="Ivanova N."/>
            <person name="Mikhailova N."/>
            <person name="Chertkov O."/>
            <person name="Brettin T."/>
            <person name="Detter J.C."/>
            <person name="Han C."/>
            <person name="Larimer F."/>
            <person name="Land M."/>
            <person name="Hauser L."/>
            <person name="Markowitz V."/>
            <person name="Cheng J.-F."/>
            <person name="Hugenholtz P."/>
            <person name="Woyke T."/>
            <person name="Wu D."/>
            <person name="Jando M."/>
            <person name="Schneider S."/>
            <person name="Klenk H.-P."/>
            <person name="Eisen J.A."/>
        </authorList>
    </citation>
    <scope>NUCLEOTIDE SEQUENCE [LARGE SCALE GENOMIC DNA]</scope>
    <source>
        <strain evidence="10">ATCC 19993 / DSM 43833 / CBS 139.67 / JCM 10125 / KCTC 9307 / NBRC 14880 / R51</strain>
    </source>
</reference>
<gene>
    <name evidence="9" type="ordered locus">Tbis_2410</name>
</gene>
<proteinExistence type="predicted"/>
<name>D6Y412_THEBD</name>
<dbReference type="PANTHER" id="PTHR43289">
    <property type="entry name" value="MITOGEN-ACTIVATED PROTEIN KINASE KINASE KINASE 20-RELATED"/>
    <property type="match status" value="1"/>
</dbReference>
<evidence type="ECO:0000256" key="6">
    <source>
        <dbReference type="ARBA" id="ARBA00022840"/>
    </source>
</evidence>
<evidence type="ECO:0000256" key="4">
    <source>
        <dbReference type="ARBA" id="ARBA00022741"/>
    </source>
</evidence>
<dbReference type="SMART" id="SM00220">
    <property type="entry name" value="S_TKc"/>
    <property type="match status" value="1"/>
</dbReference>
<evidence type="ECO:0000256" key="2">
    <source>
        <dbReference type="ARBA" id="ARBA00022527"/>
    </source>
</evidence>
<dbReference type="InterPro" id="IPR000719">
    <property type="entry name" value="Prot_kinase_dom"/>
</dbReference>
<evidence type="ECO:0000256" key="3">
    <source>
        <dbReference type="ARBA" id="ARBA00022679"/>
    </source>
</evidence>
<protein>
    <recommendedName>
        <fullName evidence="1">non-specific serine/threonine protein kinase</fullName>
        <ecNumber evidence="1">2.7.11.1</ecNumber>
    </recommendedName>
</protein>
<dbReference type="InterPro" id="IPR008271">
    <property type="entry name" value="Ser/Thr_kinase_AS"/>
</dbReference>
<dbReference type="Gene3D" id="1.10.510.10">
    <property type="entry name" value="Transferase(Phosphotransferase) domain 1"/>
    <property type="match status" value="1"/>
</dbReference>
<evidence type="ECO:0000259" key="8">
    <source>
        <dbReference type="PROSITE" id="PS50011"/>
    </source>
</evidence>
<dbReference type="EMBL" id="CP001874">
    <property type="protein sequence ID" value="ADG89114.1"/>
    <property type="molecule type" value="Genomic_DNA"/>
</dbReference>
<evidence type="ECO:0000256" key="5">
    <source>
        <dbReference type="ARBA" id="ARBA00022777"/>
    </source>
</evidence>
<dbReference type="InterPro" id="IPR017441">
    <property type="entry name" value="Protein_kinase_ATP_BS"/>
</dbReference>
<keyword evidence="10" id="KW-1185">Reference proteome</keyword>
<dbReference type="RefSeq" id="WP_013132647.1">
    <property type="nucleotide sequence ID" value="NC_014165.1"/>
</dbReference>
<organism evidence="9 10">
    <name type="scientific">Thermobispora bispora (strain ATCC 19993 / DSM 43833 / CBS 139.67 / JCM 10125 / KCTC 9307 / NBRC 14880 / R51)</name>
    <dbReference type="NCBI Taxonomy" id="469371"/>
    <lineage>
        <taxon>Bacteria</taxon>
        <taxon>Bacillati</taxon>
        <taxon>Actinomycetota</taxon>
        <taxon>Actinomycetes</taxon>
        <taxon>Streptosporangiales</taxon>
        <taxon>Streptosporangiaceae</taxon>
        <taxon>Thermobispora</taxon>
    </lineage>
</organism>
<keyword evidence="4 7" id="KW-0547">Nucleotide-binding</keyword>
<dbReference type="SUPFAM" id="SSF56112">
    <property type="entry name" value="Protein kinase-like (PK-like)"/>
    <property type="match status" value="1"/>
</dbReference>
<dbReference type="InterPro" id="IPR011009">
    <property type="entry name" value="Kinase-like_dom_sf"/>
</dbReference>
<keyword evidence="6 7" id="KW-0067">ATP-binding</keyword>
<dbReference type="PANTHER" id="PTHR43289:SF6">
    <property type="entry name" value="SERINE_THREONINE-PROTEIN KINASE NEKL-3"/>
    <property type="match status" value="1"/>
</dbReference>
<feature type="domain" description="Protein kinase" evidence="8">
    <location>
        <begin position="7"/>
        <end position="264"/>
    </location>
</feature>
<feature type="binding site" evidence="7">
    <location>
        <position position="36"/>
    </location>
    <ligand>
        <name>ATP</name>
        <dbReference type="ChEBI" id="CHEBI:30616"/>
    </ligand>
</feature>
<dbReference type="STRING" id="469371.Tbis_2410"/>
<evidence type="ECO:0000313" key="9">
    <source>
        <dbReference type="EMBL" id="ADG89114.1"/>
    </source>
</evidence>
<dbReference type="Proteomes" id="UP000006640">
    <property type="component" value="Chromosome"/>
</dbReference>
<evidence type="ECO:0000256" key="1">
    <source>
        <dbReference type="ARBA" id="ARBA00012513"/>
    </source>
</evidence>
<keyword evidence="2 9" id="KW-0723">Serine/threonine-protein kinase</keyword>
<dbReference type="AlphaFoldDB" id="D6Y412"/>
<dbReference type="CDD" id="cd14014">
    <property type="entry name" value="STKc_PknB_like"/>
    <property type="match status" value="1"/>
</dbReference>
<keyword evidence="5 9" id="KW-0418">Kinase</keyword>
<dbReference type="HOGENOM" id="CLU_000288_63_44_11"/>